<dbReference type="AlphaFoldDB" id="A0A1N7JGT2"/>
<keyword evidence="4" id="KW-1185">Reference proteome</keyword>
<dbReference type="GO" id="GO:0003677">
    <property type="term" value="F:DNA binding"/>
    <property type="evidence" value="ECO:0007669"/>
    <property type="project" value="UniProtKB-KW"/>
</dbReference>
<dbReference type="RefSeq" id="WP_076523635.1">
    <property type="nucleotide sequence ID" value="NZ_CP048103.1"/>
</dbReference>
<dbReference type="GO" id="GO:0003700">
    <property type="term" value="F:DNA-binding transcription factor activity"/>
    <property type="evidence" value="ECO:0007669"/>
    <property type="project" value="TreeGrafter"/>
</dbReference>
<dbReference type="EMBL" id="FTOD01000002">
    <property type="protein sequence ID" value="SIS48461.1"/>
    <property type="molecule type" value="Genomic_DNA"/>
</dbReference>
<keyword evidence="1 3" id="KW-0238">DNA-binding</keyword>
<dbReference type="Pfam" id="PF01381">
    <property type="entry name" value="HTH_3"/>
    <property type="match status" value="1"/>
</dbReference>
<dbReference type="InterPro" id="IPR050807">
    <property type="entry name" value="TransReg_Diox_bact_type"/>
</dbReference>
<dbReference type="OrthoDB" id="1859224at2"/>
<dbReference type="InterPro" id="IPR001387">
    <property type="entry name" value="Cro/C1-type_HTH"/>
</dbReference>
<evidence type="ECO:0000313" key="4">
    <source>
        <dbReference type="Proteomes" id="UP000186795"/>
    </source>
</evidence>
<name>A0A1N7JGT2_9BACL</name>
<dbReference type="InterPro" id="IPR010982">
    <property type="entry name" value="Lambda_DNA-bd_dom_sf"/>
</dbReference>
<proteinExistence type="predicted"/>
<dbReference type="GO" id="GO:0005829">
    <property type="term" value="C:cytosol"/>
    <property type="evidence" value="ECO:0007669"/>
    <property type="project" value="TreeGrafter"/>
</dbReference>
<dbReference type="PANTHER" id="PTHR46797">
    <property type="entry name" value="HTH-TYPE TRANSCRIPTIONAL REGULATOR"/>
    <property type="match status" value="1"/>
</dbReference>
<dbReference type="SMART" id="SM00530">
    <property type="entry name" value="HTH_XRE"/>
    <property type="match status" value="1"/>
</dbReference>
<gene>
    <name evidence="3" type="ORF">SAMN05421790_10270</name>
</gene>
<dbReference type="PROSITE" id="PS50943">
    <property type="entry name" value="HTH_CROC1"/>
    <property type="match status" value="1"/>
</dbReference>
<accession>A0A1N7JGT2</accession>
<evidence type="ECO:0000313" key="3">
    <source>
        <dbReference type="EMBL" id="SIS48461.1"/>
    </source>
</evidence>
<dbReference type="SUPFAM" id="SSF47413">
    <property type="entry name" value="lambda repressor-like DNA-binding domains"/>
    <property type="match status" value="1"/>
</dbReference>
<evidence type="ECO:0000256" key="1">
    <source>
        <dbReference type="ARBA" id="ARBA00023125"/>
    </source>
</evidence>
<dbReference type="PANTHER" id="PTHR46797:SF1">
    <property type="entry name" value="METHYLPHOSPHONATE SYNTHASE"/>
    <property type="match status" value="1"/>
</dbReference>
<dbReference type="Gene3D" id="1.10.260.40">
    <property type="entry name" value="lambda repressor-like DNA-binding domains"/>
    <property type="match status" value="1"/>
</dbReference>
<organism evidence="3 4">
    <name type="scientific">Kroppenstedtia eburnea</name>
    <dbReference type="NCBI Taxonomy" id="714067"/>
    <lineage>
        <taxon>Bacteria</taxon>
        <taxon>Bacillati</taxon>
        <taxon>Bacillota</taxon>
        <taxon>Bacilli</taxon>
        <taxon>Bacillales</taxon>
        <taxon>Thermoactinomycetaceae</taxon>
        <taxon>Kroppenstedtia</taxon>
    </lineage>
</organism>
<feature type="domain" description="HTH cro/C1-type" evidence="2">
    <location>
        <begin position="6"/>
        <end position="60"/>
    </location>
</feature>
<evidence type="ECO:0000259" key="2">
    <source>
        <dbReference type="PROSITE" id="PS50943"/>
    </source>
</evidence>
<protein>
    <submittedName>
        <fullName evidence="3">DNA-binding transcriptional regulator, XRE-family HTH domain</fullName>
    </submittedName>
</protein>
<dbReference type="CDD" id="cd00093">
    <property type="entry name" value="HTH_XRE"/>
    <property type="match status" value="1"/>
</dbReference>
<sequence>MQRTWFKELRENKGLTQKELALIVDISPNYLCEIERGHKNPSGIVASRLAEALKFDMSLFYTQIGRESNTRTA</sequence>
<dbReference type="Proteomes" id="UP000186795">
    <property type="component" value="Unassembled WGS sequence"/>
</dbReference>
<reference evidence="4" key="1">
    <citation type="submission" date="2017-01" db="EMBL/GenBank/DDBJ databases">
        <authorList>
            <person name="Varghese N."/>
            <person name="Submissions S."/>
        </authorList>
    </citation>
    <scope>NUCLEOTIDE SEQUENCE [LARGE SCALE GENOMIC DNA]</scope>
    <source>
        <strain evidence="4">DSM 45196</strain>
    </source>
</reference>